<sequence>MTKDYLTGFLPDLDEFREKTIQFHKGELSVAEYKKFSGGFGSYAQRGGQKHMLRLRMAGGRLTKERLKFIAESCGKYEIGRLKMTTCQSIQLHDLEAGQLCDLMKEAWQAGMISRGGGGDFPRNVMATPLSGLQKEEYFNVMPYAVAAGEYLMGFIKTVKFPRKLKVCFSSHPENETHATFRDLGFVAGPNHTFDVYAAGGLGIKPSLGICVAKNISPDKILYYIKAMVETFVTYGNYENRARSRTRFMAEALGEDGFRQAYLKKLEEIFALHTGKAAMDSKSDEALELSEYMDLEEYKEAVRPVTKQEVPIKSHILSDERIFPQRQEGLYAVFYQPAGGILTPDQAIRLYHLIKPMEEVEIRLTPKEGLYVVNCSAAQAQVILSATKDSAQTLFETSVACIGASVCQVGIGDSQALLNACIKRVRQEGFASGVLPKIHISGCPSSCGTHQIGKIGFRGGIRQTPEGPRPAFAIFTGGCPIQGREVLADMGKLILAEDIPEFLTELGRMVEEEGMLYEEWTEKYPEKLNELIERYAG</sequence>
<dbReference type="InterPro" id="IPR036136">
    <property type="entry name" value="Nit/Sulf_reduc_fer-like_dom_sf"/>
</dbReference>
<proteinExistence type="predicted"/>
<evidence type="ECO:0000256" key="5">
    <source>
        <dbReference type="ARBA" id="ARBA00023004"/>
    </source>
</evidence>
<keyword evidence="4" id="KW-0560">Oxidoreductase</keyword>
<accession>A0A3A9AU63</accession>
<dbReference type="InterPro" id="IPR051329">
    <property type="entry name" value="NIR_SIR_4Fe-4S"/>
</dbReference>
<dbReference type="GO" id="GO:0016491">
    <property type="term" value="F:oxidoreductase activity"/>
    <property type="evidence" value="ECO:0007669"/>
    <property type="project" value="UniProtKB-KW"/>
</dbReference>
<evidence type="ECO:0000313" key="9">
    <source>
        <dbReference type="EMBL" id="RKI89895.1"/>
    </source>
</evidence>
<feature type="domain" description="Nitrite/Sulfite reductase ferredoxin-like" evidence="8">
    <location>
        <begin position="324"/>
        <end position="386"/>
    </location>
</feature>
<dbReference type="PANTHER" id="PTHR32439:SF9">
    <property type="entry name" value="BLR3264 PROTEIN"/>
    <property type="match status" value="1"/>
</dbReference>
<dbReference type="OrthoDB" id="9803707at2"/>
<dbReference type="SUPFAM" id="SSF56014">
    <property type="entry name" value="Nitrite and sulphite reductase 4Fe-4S domain-like"/>
    <property type="match status" value="2"/>
</dbReference>
<keyword evidence="1" id="KW-0004">4Fe-4S</keyword>
<dbReference type="GO" id="GO:0046872">
    <property type="term" value="F:metal ion binding"/>
    <property type="evidence" value="ECO:0007669"/>
    <property type="project" value="UniProtKB-KW"/>
</dbReference>
<evidence type="ECO:0000313" key="10">
    <source>
        <dbReference type="Proteomes" id="UP000280696"/>
    </source>
</evidence>
<feature type="domain" description="Nitrite/Sulfite reductase ferredoxin-like" evidence="8">
    <location>
        <begin position="44"/>
        <end position="106"/>
    </location>
</feature>
<dbReference type="Pfam" id="PF03460">
    <property type="entry name" value="NIR_SIR_ferr"/>
    <property type="match status" value="2"/>
</dbReference>
<dbReference type="PANTHER" id="PTHR32439">
    <property type="entry name" value="FERREDOXIN--NITRITE REDUCTASE, CHLOROPLASTIC"/>
    <property type="match status" value="1"/>
</dbReference>
<feature type="domain" description="Nitrite/sulphite reductase 4Fe-4S" evidence="7">
    <location>
        <begin position="119"/>
        <end position="268"/>
    </location>
</feature>
<keyword evidence="6" id="KW-0411">Iron-sulfur</keyword>
<reference evidence="9 10" key="1">
    <citation type="submission" date="2018-09" db="EMBL/GenBank/DDBJ databases">
        <title>Murine metabolic-syndrome-specific gut microbial biobank.</title>
        <authorList>
            <person name="Liu C."/>
        </authorList>
    </citation>
    <scope>NUCLEOTIDE SEQUENCE [LARGE SCALE GENOMIC DNA]</scope>
    <source>
        <strain evidence="9 10">0.1xD8-82</strain>
    </source>
</reference>
<name>A0A3A9AU63_9FIRM</name>
<evidence type="ECO:0000256" key="2">
    <source>
        <dbReference type="ARBA" id="ARBA00022617"/>
    </source>
</evidence>
<dbReference type="InterPro" id="IPR006067">
    <property type="entry name" value="NO2/SO3_Rdtase_4Fe4S_dom"/>
</dbReference>
<keyword evidence="2" id="KW-0349">Heme</keyword>
<dbReference type="Gene3D" id="3.30.413.10">
    <property type="entry name" value="Sulfite Reductase Hemoprotein, domain 1"/>
    <property type="match status" value="2"/>
</dbReference>
<dbReference type="InterPro" id="IPR045854">
    <property type="entry name" value="NO2/SO3_Rdtase_4Fe4S_sf"/>
</dbReference>
<gene>
    <name evidence="9" type="ORF">D7V94_15960</name>
</gene>
<dbReference type="InterPro" id="IPR005117">
    <property type="entry name" value="NiRdtase/SiRdtase_haem-b_fer"/>
</dbReference>
<dbReference type="PRINTS" id="PR00397">
    <property type="entry name" value="SIROHAEM"/>
</dbReference>
<dbReference type="SUPFAM" id="SSF55124">
    <property type="entry name" value="Nitrite/Sulfite reductase N-terminal domain-like"/>
    <property type="match status" value="2"/>
</dbReference>
<keyword evidence="10" id="KW-1185">Reference proteome</keyword>
<protein>
    <submittedName>
        <fullName evidence="9">Nitrite/sulfite reductase</fullName>
    </submittedName>
</protein>
<evidence type="ECO:0000256" key="4">
    <source>
        <dbReference type="ARBA" id="ARBA00023002"/>
    </source>
</evidence>
<dbReference type="InterPro" id="IPR006066">
    <property type="entry name" value="NO2/SO3_Rdtase_FeS/sirohaem_BS"/>
</dbReference>
<dbReference type="Gene3D" id="3.90.480.10">
    <property type="entry name" value="Sulfite Reductase Hemoprotein,Domain 2"/>
    <property type="match status" value="1"/>
</dbReference>
<dbReference type="GO" id="GO:0020037">
    <property type="term" value="F:heme binding"/>
    <property type="evidence" value="ECO:0007669"/>
    <property type="project" value="InterPro"/>
</dbReference>
<dbReference type="AlphaFoldDB" id="A0A3A9AU63"/>
<keyword evidence="3" id="KW-0479">Metal-binding</keyword>
<keyword evidence="5" id="KW-0408">Iron</keyword>
<evidence type="ECO:0000256" key="6">
    <source>
        <dbReference type="ARBA" id="ARBA00023014"/>
    </source>
</evidence>
<evidence type="ECO:0000259" key="8">
    <source>
        <dbReference type="Pfam" id="PF03460"/>
    </source>
</evidence>
<dbReference type="Pfam" id="PF01077">
    <property type="entry name" value="NIR_SIR"/>
    <property type="match status" value="1"/>
</dbReference>
<evidence type="ECO:0000259" key="7">
    <source>
        <dbReference type="Pfam" id="PF01077"/>
    </source>
</evidence>
<evidence type="ECO:0000256" key="3">
    <source>
        <dbReference type="ARBA" id="ARBA00022723"/>
    </source>
</evidence>
<dbReference type="Proteomes" id="UP000280696">
    <property type="component" value="Unassembled WGS sequence"/>
</dbReference>
<comment type="caution">
    <text evidence="9">The sequence shown here is derived from an EMBL/GenBank/DDBJ whole genome shotgun (WGS) entry which is preliminary data.</text>
</comment>
<evidence type="ECO:0000256" key="1">
    <source>
        <dbReference type="ARBA" id="ARBA00022485"/>
    </source>
</evidence>
<dbReference type="GO" id="GO:0051539">
    <property type="term" value="F:4 iron, 4 sulfur cluster binding"/>
    <property type="evidence" value="ECO:0007669"/>
    <property type="project" value="UniProtKB-KW"/>
</dbReference>
<dbReference type="RefSeq" id="WP_120471327.1">
    <property type="nucleotide sequence ID" value="NZ_RAYQ01000018.1"/>
</dbReference>
<organism evidence="9 10">
    <name type="scientific">Parablautia intestinalis</name>
    <dbReference type="NCBI Taxonomy" id="2320100"/>
    <lineage>
        <taxon>Bacteria</taxon>
        <taxon>Bacillati</taxon>
        <taxon>Bacillota</taxon>
        <taxon>Clostridia</taxon>
        <taxon>Lachnospirales</taxon>
        <taxon>Lachnospiraceae</taxon>
        <taxon>Parablautia</taxon>
    </lineage>
</organism>
<dbReference type="EMBL" id="RAYQ01000018">
    <property type="protein sequence ID" value="RKI89895.1"/>
    <property type="molecule type" value="Genomic_DNA"/>
</dbReference>